<gene>
    <name evidence="2" type="ORF">Pla175_12220</name>
</gene>
<accession>A0A518D8Q4</accession>
<evidence type="ECO:0008006" key="4">
    <source>
        <dbReference type="Google" id="ProtNLM"/>
    </source>
</evidence>
<sequence length="275" mass="29661" precursor="true">MINPRITRPLGLLFAAAMAATAAAQTTGFSLAIAEKEQVLQYPNNPAVKNLAAWDAPSHRVFDRSAPFIELKNTSDCDCPITQFSISIGDTRYHFEDTTFGAYAVPGMTMDSSPITFDVTAVGSEPDMLTIQFAGAGLAPNELVRLRFEIAPDANQPNLFSSPDYRTVLFDGIVGAQDLMVPQTIIDLDNPSDNSQVIVSFNGTPSPLASYFQDTIVTGTQGQYFNQFLRPYSVMEGIDMFTVTGEGGVVPEPASLLLVAVTLLGPIGLLRRRNG</sequence>
<dbReference type="AlphaFoldDB" id="A0A518D8Q4"/>
<evidence type="ECO:0000313" key="3">
    <source>
        <dbReference type="Proteomes" id="UP000317429"/>
    </source>
</evidence>
<feature type="chain" id="PRO_5021759552" description="PEP-CTERM protein-sorting domain-containing protein" evidence="1">
    <location>
        <begin position="25"/>
        <end position="275"/>
    </location>
</feature>
<keyword evidence="1" id="KW-0732">Signal</keyword>
<feature type="signal peptide" evidence="1">
    <location>
        <begin position="1"/>
        <end position="24"/>
    </location>
</feature>
<dbReference type="RefSeq" id="WP_145282136.1">
    <property type="nucleotide sequence ID" value="NZ_CP036291.1"/>
</dbReference>
<protein>
    <recommendedName>
        <fullName evidence="4">PEP-CTERM protein-sorting domain-containing protein</fullName>
    </recommendedName>
</protein>
<organism evidence="2 3">
    <name type="scientific">Pirellulimonas nuda</name>
    <dbReference type="NCBI Taxonomy" id="2528009"/>
    <lineage>
        <taxon>Bacteria</taxon>
        <taxon>Pseudomonadati</taxon>
        <taxon>Planctomycetota</taxon>
        <taxon>Planctomycetia</taxon>
        <taxon>Pirellulales</taxon>
        <taxon>Lacipirellulaceae</taxon>
        <taxon>Pirellulimonas</taxon>
    </lineage>
</organism>
<evidence type="ECO:0000313" key="2">
    <source>
        <dbReference type="EMBL" id="QDU87855.1"/>
    </source>
</evidence>
<dbReference type="Proteomes" id="UP000317429">
    <property type="component" value="Chromosome"/>
</dbReference>
<evidence type="ECO:0000256" key="1">
    <source>
        <dbReference type="SAM" id="SignalP"/>
    </source>
</evidence>
<keyword evidence="3" id="KW-1185">Reference proteome</keyword>
<dbReference type="EMBL" id="CP036291">
    <property type="protein sequence ID" value="QDU87855.1"/>
    <property type="molecule type" value="Genomic_DNA"/>
</dbReference>
<reference evidence="2 3" key="1">
    <citation type="submission" date="2019-02" db="EMBL/GenBank/DDBJ databases">
        <title>Deep-cultivation of Planctomycetes and their phenomic and genomic characterization uncovers novel biology.</title>
        <authorList>
            <person name="Wiegand S."/>
            <person name="Jogler M."/>
            <person name="Boedeker C."/>
            <person name="Pinto D."/>
            <person name="Vollmers J."/>
            <person name="Rivas-Marin E."/>
            <person name="Kohn T."/>
            <person name="Peeters S.H."/>
            <person name="Heuer A."/>
            <person name="Rast P."/>
            <person name="Oberbeckmann S."/>
            <person name="Bunk B."/>
            <person name="Jeske O."/>
            <person name="Meyerdierks A."/>
            <person name="Storesund J.E."/>
            <person name="Kallscheuer N."/>
            <person name="Luecker S."/>
            <person name="Lage O.M."/>
            <person name="Pohl T."/>
            <person name="Merkel B.J."/>
            <person name="Hornburger P."/>
            <person name="Mueller R.-W."/>
            <person name="Bruemmer F."/>
            <person name="Labrenz M."/>
            <person name="Spormann A.M."/>
            <person name="Op den Camp H."/>
            <person name="Overmann J."/>
            <person name="Amann R."/>
            <person name="Jetten M.S.M."/>
            <person name="Mascher T."/>
            <person name="Medema M.H."/>
            <person name="Devos D.P."/>
            <person name="Kaster A.-K."/>
            <person name="Ovreas L."/>
            <person name="Rohde M."/>
            <person name="Galperin M.Y."/>
            <person name="Jogler C."/>
        </authorList>
    </citation>
    <scope>NUCLEOTIDE SEQUENCE [LARGE SCALE GENOMIC DNA]</scope>
    <source>
        <strain evidence="2 3">Pla175</strain>
    </source>
</reference>
<name>A0A518D8Q4_9BACT</name>
<dbReference type="KEGG" id="pnd:Pla175_12220"/>
<proteinExistence type="predicted"/>